<reference evidence="3" key="1">
    <citation type="submission" date="2022-09" db="EMBL/GenBank/DDBJ databases">
        <title>genome sequence of Deinococcus rubellus.</title>
        <authorList>
            <person name="Srinivasan S."/>
        </authorList>
    </citation>
    <scope>NUCLEOTIDE SEQUENCE</scope>
    <source>
        <strain evidence="3">Ant6</strain>
    </source>
</reference>
<evidence type="ECO:0000256" key="2">
    <source>
        <dbReference type="ARBA" id="ARBA00022723"/>
    </source>
</evidence>
<evidence type="ECO:0000313" key="3">
    <source>
        <dbReference type="EMBL" id="UWX63215.1"/>
    </source>
</evidence>
<proteinExistence type="inferred from homology"/>
<sequence>MSVPELILESFRRNARVNTAVLDHLSDADLNISYGQGGMSVAAQLAHMAGFRKDWLSEISPAHADAIDFELGPNNTLVTRDLAELRRAFTESDAAVLAAVEAALSEHRAFVGQYESHPVHFLQHTLVHDAHHRGQLMTLLRQGGHSAEQMAALERATWPIWRE</sequence>
<dbReference type="InterPro" id="IPR007837">
    <property type="entry name" value="DinB"/>
</dbReference>
<dbReference type="Gene3D" id="1.20.120.450">
    <property type="entry name" value="dinb family like domain"/>
    <property type="match status" value="1"/>
</dbReference>
<keyword evidence="2" id="KW-0479">Metal-binding</keyword>
<evidence type="ECO:0000313" key="4">
    <source>
        <dbReference type="Proteomes" id="UP001060261"/>
    </source>
</evidence>
<accession>A0ABY5YDR3</accession>
<name>A0ABY5YDR3_9DEIO</name>
<gene>
    <name evidence="3" type="ORF">N0D28_10675</name>
</gene>
<comment type="similarity">
    <text evidence="1">Belongs to the DinB family.</text>
</comment>
<dbReference type="PANTHER" id="PTHR37302">
    <property type="entry name" value="SLR1116 PROTEIN"/>
    <property type="match status" value="1"/>
</dbReference>
<dbReference type="Pfam" id="PF05163">
    <property type="entry name" value="DinB"/>
    <property type="match status" value="1"/>
</dbReference>
<dbReference type="EMBL" id="CP104213">
    <property type="protein sequence ID" value="UWX63215.1"/>
    <property type="molecule type" value="Genomic_DNA"/>
</dbReference>
<dbReference type="PANTHER" id="PTHR37302:SF1">
    <property type="entry name" value="PROTEIN DINB"/>
    <property type="match status" value="1"/>
</dbReference>
<dbReference type="RefSeq" id="WP_260559506.1">
    <property type="nucleotide sequence ID" value="NZ_BAABEC010000186.1"/>
</dbReference>
<keyword evidence="4" id="KW-1185">Reference proteome</keyword>
<evidence type="ECO:0000256" key="1">
    <source>
        <dbReference type="ARBA" id="ARBA00008635"/>
    </source>
</evidence>
<organism evidence="3 4">
    <name type="scientific">Deinococcus rubellus</name>
    <dbReference type="NCBI Taxonomy" id="1889240"/>
    <lineage>
        <taxon>Bacteria</taxon>
        <taxon>Thermotogati</taxon>
        <taxon>Deinococcota</taxon>
        <taxon>Deinococci</taxon>
        <taxon>Deinococcales</taxon>
        <taxon>Deinococcaceae</taxon>
        <taxon>Deinococcus</taxon>
    </lineage>
</organism>
<protein>
    <submittedName>
        <fullName evidence="3">DinB family protein</fullName>
    </submittedName>
</protein>
<dbReference type="InterPro" id="IPR034660">
    <property type="entry name" value="DinB/YfiT-like"/>
</dbReference>
<dbReference type="SUPFAM" id="SSF109854">
    <property type="entry name" value="DinB/YfiT-like putative metalloenzymes"/>
    <property type="match status" value="1"/>
</dbReference>
<dbReference type="Proteomes" id="UP001060261">
    <property type="component" value="Chromosome"/>
</dbReference>